<dbReference type="RefSeq" id="WP_074949157.1">
    <property type="nucleotide sequence ID" value="NZ_FPBV01000001.1"/>
</dbReference>
<organism evidence="1 2">
    <name type="scientific">Alicyclobacillus macrosporangiidus</name>
    <dbReference type="NCBI Taxonomy" id="392015"/>
    <lineage>
        <taxon>Bacteria</taxon>
        <taxon>Bacillati</taxon>
        <taxon>Bacillota</taxon>
        <taxon>Bacilli</taxon>
        <taxon>Bacillales</taxon>
        <taxon>Alicyclobacillaceae</taxon>
        <taxon>Alicyclobacillus</taxon>
    </lineage>
</organism>
<dbReference type="AlphaFoldDB" id="A0A1I7FXE1"/>
<proteinExistence type="predicted"/>
<protein>
    <submittedName>
        <fullName evidence="1">Uncharacterized protein</fullName>
    </submittedName>
</protein>
<dbReference type="Proteomes" id="UP000183508">
    <property type="component" value="Unassembled WGS sequence"/>
</dbReference>
<dbReference type="OrthoDB" id="9971539at2"/>
<accession>A0A1I7FXE1</accession>
<name>A0A1I7FXE1_9BACL</name>
<gene>
    <name evidence="1" type="ORF">SAMN05421543_101501</name>
</gene>
<reference evidence="2" key="1">
    <citation type="submission" date="2016-10" db="EMBL/GenBank/DDBJ databases">
        <authorList>
            <person name="Varghese N."/>
        </authorList>
    </citation>
    <scope>NUCLEOTIDE SEQUENCE [LARGE SCALE GENOMIC DNA]</scope>
    <source>
        <strain evidence="2">DSM 17980</strain>
    </source>
</reference>
<evidence type="ECO:0000313" key="1">
    <source>
        <dbReference type="EMBL" id="SFU40848.1"/>
    </source>
</evidence>
<evidence type="ECO:0000313" key="2">
    <source>
        <dbReference type="Proteomes" id="UP000183508"/>
    </source>
</evidence>
<sequence>MDATHKPTDAADLPCQPSTMVCRLEGPYSYERETEPEIEYKRYVGFQNIDEWVEHALQLVTPQTRVRITIEVME</sequence>
<keyword evidence="2" id="KW-1185">Reference proteome</keyword>
<dbReference type="EMBL" id="FPBV01000001">
    <property type="protein sequence ID" value="SFU40848.1"/>
    <property type="molecule type" value="Genomic_DNA"/>
</dbReference>
<dbReference type="STRING" id="392015.SAMN05421543_101501"/>